<comment type="caution">
    <text evidence="1">The sequence shown here is derived from an EMBL/GenBank/DDBJ whole genome shotgun (WGS) entry which is preliminary data.</text>
</comment>
<name>A0A200PMU7_MACCD</name>
<dbReference type="Proteomes" id="UP000195402">
    <property type="component" value="Unassembled WGS sequence"/>
</dbReference>
<proteinExistence type="predicted"/>
<dbReference type="InParanoid" id="A0A200PMU7"/>
<accession>A0A200PMU7</accession>
<protein>
    <submittedName>
        <fullName evidence="1">Uncharacterized protein</fullName>
    </submittedName>
</protein>
<reference evidence="1 2" key="1">
    <citation type="journal article" date="2017" name="Mol. Plant">
        <title>The Genome of Medicinal Plant Macleaya cordata Provides New Insights into Benzylisoquinoline Alkaloids Metabolism.</title>
        <authorList>
            <person name="Liu X."/>
            <person name="Liu Y."/>
            <person name="Huang P."/>
            <person name="Ma Y."/>
            <person name="Qing Z."/>
            <person name="Tang Q."/>
            <person name="Cao H."/>
            <person name="Cheng P."/>
            <person name="Zheng Y."/>
            <person name="Yuan Z."/>
            <person name="Zhou Y."/>
            <person name="Liu J."/>
            <person name="Tang Z."/>
            <person name="Zhuo Y."/>
            <person name="Zhang Y."/>
            <person name="Yu L."/>
            <person name="Huang J."/>
            <person name="Yang P."/>
            <person name="Peng Q."/>
            <person name="Zhang J."/>
            <person name="Jiang W."/>
            <person name="Zhang Z."/>
            <person name="Lin K."/>
            <person name="Ro D.K."/>
            <person name="Chen X."/>
            <person name="Xiong X."/>
            <person name="Shang Y."/>
            <person name="Huang S."/>
            <person name="Zeng J."/>
        </authorList>
    </citation>
    <scope>NUCLEOTIDE SEQUENCE [LARGE SCALE GENOMIC DNA]</scope>
    <source>
        <strain evidence="2">cv. BLH2017</strain>
        <tissue evidence="1">Root</tissue>
    </source>
</reference>
<keyword evidence="2" id="KW-1185">Reference proteome</keyword>
<sequence>MSHIQSLVKEENSNPVSSWALAEVENKHVTQPHLRNAGPLTAVWKLASRWQGHLQMFMNSFTKLSWIPRTATQTPQVLASNPPDQIRTPS</sequence>
<dbReference type="AlphaFoldDB" id="A0A200PMU7"/>
<evidence type="ECO:0000313" key="1">
    <source>
        <dbReference type="EMBL" id="OUZ99528.1"/>
    </source>
</evidence>
<dbReference type="OrthoDB" id="272987at2759"/>
<evidence type="ECO:0000313" key="2">
    <source>
        <dbReference type="Proteomes" id="UP000195402"/>
    </source>
</evidence>
<dbReference type="EMBL" id="MVGT01004420">
    <property type="protein sequence ID" value="OUZ99528.1"/>
    <property type="molecule type" value="Genomic_DNA"/>
</dbReference>
<organism evidence="1 2">
    <name type="scientific">Macleaya cordata</name>
    <name type="common">Five-seeded plume-poppy</name>
    <name type="synonym">Bocconia cordata</name>
    <dbReference type="NCBI Taxonomy" id="56857"/>
    <lineage>
        <taxon>Eukaryota</taxon>
        <taxon>Viridiplantae</taxon>
        <taxon>Streptophyta</taxon>
        <taxon>Embryophyta</taxon>
        <taxon>Tracheophyta</taxon>
        <taxon>Spermatophyta</taxon>
        <taxon>Magnoliopsida</taxon>
        <taxon>Ranunculales</taxon>
        <taxon>Papaveraceae</taxon>
        <taxon>Papaveroideae</taxon>
        <taxon>Macleaya</taxon>
    </lineage>
</organism>
<gene>
    <name evidence="1" type="ORF">BVC80_1525g5</name>
</gene>